<dbReference type="AlphaFoldDB" id="A0A1S1JB37"/>
<comment type="caution">
    <text evidence="2">The sequence shown here is derived from an EMBL/GenBank/DDBJ whole genome shotgun (WGS) entry which is preliminary data.</text>
</comment>
<evidence type="ECO:0000313" key="3">
    <source>
        <dbReference type="EMBL" id="OXB21092.1"/>
    </source>
</evidence>
<organism evidence="2 4">
    <name type="scientific">Flavobacterium tructae</name>
    <dbReference type="NCBI Taxonomy" id="1114873"/>
    <lineage>
        <taxon>Bacteria</taxon>
        <taxon>Pseudomonadati</taxon>
        <taxon>Bacteroidota</taxon>
        <taxon>Flavobacteriia</taxon>
        <taxon>Flavobacteriales</taxon>
        <taxon>Flavobacteriaceae</taxon>
        <taxon>Flavobacterium</taxon>
    </lineage>
</organism>
<evidence type="ECO:0000313" key="2">
    <source>
        <dbReference type="EMBL" id="OHT46784.1"/>
    </source>
</evidence>
<dbReference type="Proteomes" id="UP000180252">
    <property type="component" value="Unassembled WGS sequence"/>
</dbReference>
<dbReference type="RefSeq" id="WP_017497703.1">
    <property type="nucleotide sequence ID" value="NZ_CP166110.1"/>
</dbReference>
<keyword evidence="5" id="KW-1185">Reference proteome</keyword>
<dbReference type="EMBL" id="MUHG01000005">
    <property type="protein sequence ID" value="OXB21092.1"/>
    <property type="molecule type" value="Genomic_DNA"/>
</dbReference>
<dbReference type="STRING" id="1278819.BHE19_04565"/>
<reference evidence="2" key="2">
    <citation type="submission" date="2016-09" db="EMBL/GenBank/DDBJ databases">
        <authorList>
            <person name="Capua I."/>
            <person name="De Benedictis P."/>
            <person name="Joannis T."/>
            <person name="Lombin L.H."/>
            <person name="Cattoli G."/>
        </authorList>
    </citation>
    <scope>NUCLEOTIDE SEQUENCE [LARGE SCALE GENOMIC DNA]</scope>
    <source>
        <strain evidence="2">MSU</strain>
    </source>
</reference>
<evidence type="ECO:0000313" key="5">
    <source>
        <dbReference type="Proteomes" id="UP000198319"/>
    </source>
</evidence>
<reference evidence="3 5" key="3">
    <citation type="submission" date="2016-11" db="EMBL/GenBank/DDBJ databases">
        <title>Whole genomes of Flavobacteriaceae.</title>
        <authorList>
            <person name="Stine C."/>
            <person name="Li C."/>
            <person name="Tadesse D."/>
        </authorList>
    </citation>
    <scope>NUCLEOTIDE SEQUENCE [LARGE SCALE GENOMIC DNA]</scope>
    <source>
        <strain evidence="3 5">ATCC BAA-2541</strain>
    </source>
</reference>
<protein>
    <submittedName>
        <fullName evidence="2">Uncharacterized protein</fullName>
    </submittedName>
</protein>
<evidence type="ECO:0000313" key="4">
    <source>
        <dbReference type="Proteomes" id="UP000180252"/>
    </source>
</evidence>
<sequence length="59" mass="6881">MYKPNKTRLEPSKRPLLYGVKRKLILIMTAFMLGMANGMHSEDSQLKGNQNYTEQHKKD</sequence>
<feature type="region of interest" description="Disordered" evidence="1">
    <location>
        <begin position="40"/>
        <end position="59"/>
    </location>
</feature>
<accession>A0A1S1JB37</accession>
<proteinExistence type="predicted"/>
<name>A0A1S1JB37_9FLAO</name>
<gene>
    <name evidence="3" type="ORF">B0A71_05745</name>
    <name evidence="2" type="ORF">BHE19_04565</name>
</gene>
<evidence type="ECO:0000256" key="1">
    <source>
        <dbReference type="SAM" id="MobiDB-lite"/>
    </source>
</evidence>
<dbReference type="EMBL" id="MIKE01000011">
    <property type="protein sequence ID" value="OHT46784.1"/>
    <property type="molecule type" value="Genomic_DNA"/>
</dbReference>
<dbReference type="Proteomes" id="UP000198319">
    <property type="component" value="Unassembled WGS sequence"/>
</dbReference>
<reference evidence="4" key="1">
    <citation type="submission" date="2016-09" db="EMBL/GenBank/DDBJ databases">
        <authorList>
            <person name="Chen S."/>
            <person name="Walker E."/>
        </authorList>
    </citation>
    <scope>NUCLEOTIDE SEQUENCE [LARGE SCALE GENOMIC DNA]</scope>
    <source>
        <strain evidence="4">MSU</strain>
    </source>
</reference>
<dbReference type="OrthoDB" id="1191355at2"/>